<feature type="region of interest" description="Disordered" evidence="1">
    <location>
        <begin position="1500"/>
        <end position="1526"/>
    </location>
</feature>
<proteinExistence type="predicted"/>
<evidence type="ECO:0000313" key="2">
    <source>
        <dbReference type="EMBL" id="GBG74024.1"/>
    </source>
</evidence>
<feature type="compositionally biased region" description="Basic and acidic residues" evidence="1">
    <location>
        <begin position="160"/>
        <end position="186"/>
    </location>
</feature>
<feature type="compositionally biased region" description="Basic and acidic residues" evidence="1">
    <location>
        <begin position="221"/>
        <end position="231"/>
    </location>
</feature>
<feature type="compositionally biased region" description="Polar residues" evidence="1">
    <location>
        <begin position="1237"/>
        <end position="1246"/>
    </location>
</feature>
<dbReference type="Proteomes" id="UP000265515">
    <property type="component" value="Unassembled WGS sequence"/>
</dbReference>
<protein>
    <submittedName>
        <fullName evidence="2">Uncharacterized protein</fullName>
    </submittedName>
</protein>
<feature type="compositionally biased region" description="Basic residues" evidence="1">
    <location>
        <begin position="40"/>
        <end position="50"/>
    </location>
</feature>
<reference evidence="2 3" key="1">
    <citation type="journal article" date="2018" name="Cell">
        <title>The Chara Genome: Secondary Complexity and Implications for Plant Terrestrialization.</title>
        <authorList>
            <person name="Nishiyama T."/>
            <person name="Sakayama H."/>
            <person name="Vries J.D."/>
            <person name="Buschmann H."/>
            <person name="Saint-Marcoux D."/>
            <person name="Ullrich K.K."/>
            <person name="Haas F.B."/>
            <person name="Vanderstraeten L."/>
            <person name="Becker D."/>
            <person name="Lang D."/>
            <person name="Vosolsobe S."/>
            <person name="Rombauts S."/>
            <person name="Wilhelmsson P.K.I."/>
            <person name="Janitza P."/>
            <person name="Kern R."/>
            <person name="Heyl A."/>
            <person name="Rumpler F."/>
            <person name="Villalobos L.I.A.C."/>
            <person name="Clay J.M."/>
            <person name="Skokan R."/>
            <person name="Toyoda A."/>
            <person name="Suzuki Y."/>
            <person name="Kagoshima H."/>
            <person name="Schijlen E."/>
            <person name="Tajeshwar N."/>
            <person name="Catarino B."/>
            <person name="Hetherington A.J."/>
            <person name="Saltykova A."/>
            <person name="Bonnot C."/>
            <person name="Breuninger H."/>
            <person name="Symeonidi A."/>
            <person name="Radhakrishnan G.V."/>
            <person name="Van Nieuwerburgh F."/>
            <person name="Deforce D."/>
            <person name="Chang C."/>
            <person name="Karol K.G."/>
            <person name="Hedrich R."/>
            <person name="Ulvskov P."/>
            <person name="Glockner G."/>
            <person name="Delwiche C.F."/>
            <person name="Petrasek J."/>
            <person name="Van de Peer Y."/>
            <person name="Friml J."/>
            <person name="Beilby M."/>
            <person name="Dolan L."/>
            <person name="Kohara Y."/>
            <person name="Sugano S."/>
            <person name="Fujiyama A."/>
            <person name="Delaux P.-M."/>
            <person name="Quint M."/>
            <person name="TheiBen G."/>
            <person name="Hagemann M."/>
            <person name="Harholt J."/>
            <person name="Dunand C."/>
            <person name="Zachgo S."/>
            <person name="Langdale J."/>
            <person name="Maumus F."/>
            <person name="Straeten D.V.D."/>
            <person name="Gould S.B."/>
            <person name="Rensing S.A."/>
        </authorList>
    </citation>
    <scope>NUCLEOTIDE SEQUENCE [LARGE SCALE GENOMIC DNA]</scope>
    <source>
        <strain evidence="2 3">S276</strain>
    </source>
</reference>
<feature type="compositionally biased region" description="Polar residues" evidence="1">
    <location>
        <begin position="1500"/>
        <end position="1514"/>
    </location>
</feature>
<sequence length="1526" mass="172111">MSSTLVPFDTPEEDLPDIAKRVRQSSADCLPMQQTSGGGSRRRKKQSQPRRHTEEGARGPSVESARLKECAGPSRQSAQQRGGTPVVTSSRKGSAGRWAPDRQEGDGGASRRAALRERSEGSDEETEDDSRIHVERNAQGNLAVDDEQCGFQEDDANEDISEREREGEKREDSLPHCEDGESRQFDGGEYGDGGENDEDCLADDEDGGEEGSDDMEVDEGAGDRSEGNAQERKRRSSTSPTRAADKRAAKRLTVAVSREALRTSQEAATDSVKNRKGKASTRATKAEKRLMKRKQMVDEGDSGEDAEGVAPRAPSEQTERSSNNRSVTVDKTKCFFFEFDKDGYARKDRVHIQVDVTKILPIPEGDILYNHRTLDETLVQSIYDAIHNAAKETNGKWDFMTFILAPYVPSRDGSQGRQITPQEFDVEEAHTYHWYAVAGQHTAEAMNRLIVDKSPVEKRYGLRSYSHVRVVYFDDNTKRGYPYVSAFDNTREGCSIPRSFSSEVRQIRTYWEKRCGRIRPPGTVSPNDVEGLKQKKKWEEFMNAACKMTPDSSLVTSSLKNEYCKDWTNKMRGYMNLAQCGETVWPLVDRFLKMYEEGQLPRVDSVKYIELSGKVEGRLLGQYFVKDNPGKKILFHCIKAKKGPPRATVSIPDLTPSIFKLFGDMIAREKQVALHHIMRADVIVTSRMVPRGGCNMADLVQYTRRERYMVRMFNYILFKVEERSKDDWNADFFIGYTAIMERYSKNGLTDLKWIEERDRIPDDKARKVPRRLGGPDKINGENGAGLEATQAMYKETPFHLKCFIYEAIDRLDELRAEVNRMSCNARHIFWEVGKRITTIMSYEIEPKGVLTDNEEVVGTARGMRIRAAILDMSTSPKRIPWDNGTFSRLHDFLRTCCGENWALIIYAPMKHQRQVMQSVYKWDDVEVLTGSWYRYYTPSTTVNRYGNIAVRYIDMMAIVLHAENRNLSNITIAPKLRAELTNLNIEEGEFVRCSGECIGVEGDTEAVYSWMEREPARLWKLCSSFIREDDGVMLLGRAHAGLIWEPAKVGHHLFACDDTTKELTYLSKFLEFNVKDPRNKCKFEKPQVEHRKDWDIYYTLGRKRDKVWAYLFGDAPQSAFDNDYVLRKSKIEMAMNEYHDSHMGVFHMFVARCEHLYFNMKKRALNSRDYADLARKAGNFNNIDCDEDTSDSDLDIPSRAARGEVGGAPGVEPQGSTNGPAERPSSSMGATHANEGNAETRNTGSGKRNGVAINPVGAGEGTVNSQGNKGGGENGCPMGPPTTGPSSTRGTQAEQRIFMSMDTDDNEELDMTAIKPKLVPGRPLPQGFAPKSSVPYLLQDKYKESSEDNWGHHILWHEGVFEPCVFAGTWQMAVKTRDRGWVAKEKKDTAIWHNVMETQIHRRVLKENDGWSEEAIAAKAKALFEHLRANKQLKFSTKFYDLPSSVSYGSIDWKIDLPPAAQGIDSVTSLRAEDVIASNTIVAIARGDAACETDTRANAGQVQNKQQQACGQQHSTKRNGGYDNDT</sequence>
<dbReference type="EMBL" id="BFEA01000195">
    <property type="protein sequence ID" value="GBG74024.1"/>
    <property type="molecule type" value="Genomic_DNA"/>
</dbReference>
<evidence type="ECO:0000313" key="3">
    <source>
        <dbReference type="Proteomes" id="UP000265515"/>
    </source>
</evidence>
<comment type="caution">
    <text evidence="2">The sequence shown here is derived from an EMBL/GenBank/DDBJ whole genome shotgun (WGS) entry which is preliminary data.</text>
</comment>
<feature type="compositionally biased region" description="Polar residues" evidence="1">
    <location>
        <begin position="74"/>
        <end position="92"/>
    </location>
</feature>
<name>A0A388KVC5_CHABU</name>
<feature type="compositionally biased region" description="Acidic residues" evidence="1">
    <location>
        <begin position="298"/>
        <end position="307"/>
    </location>
</feature>
<feature type="compositionally biased region" description="Acidic residues" evidence="1">
    <location>
        <begin position="192"/>
        <end position="220"/>
    </location>
</feature>
<feature type="region of interest" description="Disordered" evidence="1">
    <location>
        <begin position="1181"/>
        <end position="1291"/>
    </location>
</feature>
<organism evidence="2 3">
    <name type="scientific">Chara braunii</name>
    <name type="common">Braun's stonewort</name>
    <dbReference type="NCBI Taxonomy" id="69332"/>
    <lineage>
        <taxon>Eukaryota</taxon>
        <taxon>Viridiplantae</taxon>
        <taxon>Streptophyta</taxon>
        <taxon>Charophyceae</taxon>
        <taxon>Charales</taxon>
        <taxon>Characeae</taxon>
        <taxon>Chara</taxon>
    </lineage>
</organism>
<accession>A0A388KVC5</accession>
<keyword evidence="3" id="KW-1185">Reference proteome</keyword>
<feature type="compositionally biased region" description="Acidic residues" evidence="1">
    <location>
        <begin position="144"/>
        <end position="159"/>
    </location>
</feature>
<feature type="compositionally biased region" description="Acidic residues" evidence="1">
    <location>
        <begin position="1184"/>
        <end position="1194"/>
    </location>
</feature>
<dbReference type="Gramene" id="GBG74024">
    <property type="protein sequence ID" value="GBG74024"/>
    <property type="gene ID" value="CBR_g17735"/>
</dbReference>
<feature type="region of interest" description="Disordered" evidence="1">
    <location>
        <begin position="1"/>
        <end position="325"/>
    </location>
</feature>
<evidence type="ECO:0000256" key="1">
    <source>
        <dbReference type="SAM" id="MobiDB-lite"/>
    </source>
</evidence>
<feature type="compositionally biased region" description="Polar residues" evidence="1">
    <location>
        <begin position="1214"/>
        <end position="1229"/>
    </location>
</feature>
<gene>
    <name evidence="2" type="ORF">CBR_g17735</name>
</gene>
<feature type="compositionally biased region" description="Polar residues" evidence="1">
    <location>
        <begin position="24"/>
        <end position="35"/>
    </location>
</feature>